<dbReference type="Proteomes" id="UP001303046">
    <property type="component" value="Unassembled WGS sequence"/>
</dbReference>
<comment type="caution">
    <text evidence="2">The sequence shown here is derived from an EMBL/GenBank/DDBJ whole genome shotgun (WGS) entry which is preliminary data.</text>
</comment>
<evidence type="ECO:0008006" key="4">
    <source>
        <dbReference type="Google" id="ProtNLM"/>
    </source>
</evidence>
<evidence type="ECO:0000313" key="3">
    <source>
        <dbReference type="Proteomes" id="UP001303046"/>
    </source>
</evidence>
<name>A0ABR1EEE7_NECAM</name>
<feature type="signal peptide" evidence="1">
    <location>
        <begin position="1"/>
        <end position="28"/>
    </location>
</feature>
<gene>
    <name evidence="2" type="primary">Necator_chrX.g21757</name>
    <name evidence="2" type="ORF">RB195_021596</name>
</gene>
<protein>
    <recommendedName>
        <fullName evidence="4">WAP domain-containing protein</fullName>
    </recommendedName>
</protein>
<feature type="chain" id="PRO_5045124286" description="WAP domain-containing protein" evidence="1">
    <location>
        <begin position="29"/>
        <end position="114"/>
    </location>
</feature>
<sequence>MDNFQLTLSSIALKLLILPDCFLPFLSATITCKSESDCPSGPCVYSLNRMQKVCCEPKPGSVQPECSIGKPAKFPILCDPNNQDDDACPDDYECRESTTNFEKNNSEPNYLCCH</sequence>
<keyword evidence="1" id="KW-0732">Signal</keyword>
<dbReference type="EMBL" id="JAVFWL010000006">
    <property type="protein sequence ID" value="KAK6760151.1"/>
    <property type="molecule type" value="Genomic_DNA"/>
</dbReference>
<evidence type="ECO:0000313" key="2">
    <source>
        <dbReference type="EMBL" id="KAK6760151.1"/>
    </source>
</evidence>
<proteinExistence type="predicted"/>
<reference evidence="2 3" key="1">
    <citation type="submission" date="2023-08" db="EMBL/GenBank/DDBJ databases">
        <title>A Necator americanus chromosomal reference genome.</title>
        <authorList>
            <person name="Ilik V."/>
            <person name="Petrzelkova K.J."/>
            <person name="Pardy F."/>
            <person name="Fuh T."/>
            <person name="Niatou-Singa F.S."/>
            <person name="Gouil Q."/>
            <person name="Baker L."/>
            <person name="Ritchie M.E."/>
            <person name="Jex A.R."/>
            <person name="Gazzola D."/>
            <person name="Li H."/>
            <person name="Toshio Fujiwara R."/>
            <person name="Zhan B."/>
            <person name="Aroian R.V."/>
            <person name="Pafco B."/>
            <person name="Schwarz E.M."/>
        </authorList>
    </citation>
    <scope>NUCLEOTIDE SEQUENCE [LARGE SCALE GENOMIC DNA]</scope>
    <source>
        <strain evidence="2 3">Aroian</strain>
        <tissue evidence="2">Whole animal</tissue>
    </source>
</reference>
<accession>A0ABR1EEE7</accession>
<organism evidence="2 3">
    <name type="scientific">Necator americanus</name>
    <name type="common">Human hookworm</name>
    <dbReference type="NCBI Taxonomy" id="51031"/>
    <lineage>
        <taxon>Eukaryota</taxon>
        <taxon>Metazoa</taxon>
        <taxon>Ecdysozoa</taxon>
        <taxon>Nematoda</taxon>
        <taxon>Chromadorea</taxon>
        <taxon>Rhabditida</taxon>
        <taxon>Rhabditina</taxon>
        <taxon>Rhabditomorpha</taxon>
        <taxon>Strongyloidea</taxon>
        <taxon>Ancylostomatidae</taxon>
        <taxon>Bunostominae</taxon>
        <taxon>Necator</taxon>
    </lineage>
</organism>
<keyword evidence="3" id="KW-1185">Reference proteome</keyword>
<evidence type="ECO:0000256" key="1">
    <source>
        <dbReference type="SAM" id="SignalP"/>
    </source>
</evidence>